<feature type="domain" description="RUN" evidence="5">
    <location>
        <begin position="436"/>
        <end position="572"/>
    </location>
</feature>
<dbReference type="InterPro" id="IPR047343">
    <property type="entry name" value="RUSC1_2"/>
</dbReference>
<feature type="compositionally biased region" description="Pro residues" evidence="3">
    <location>
        <begin position="225"/>
        <end position="243"/>
    </location>
</feature>
<dbReference type="SUPFAM" id="SSF140741">
    <property type="entry name" value="RUN domain-like"/>
    <property type="match status" value="1"/>
</dbReference>
<evidence type="ECO:0000313" key="7">
    <source>
        <dbReference type="Proteomes" id="UP001148018"/>
    </source>
</evidence>
<feature type="region of interest" description="Disordered" evidence="3">
    <location>
        <begin position="362"/>
        <end position="386"/>
    </location>
</feature>
<feature type="region of interest" description="Disordered" evidence="3">
    <location>
        <begin position="82"/>
        <end position="332"/>
    </location>
</feature>
<dbReference type="PANTHER" id="PTHR15591">
    <property type="entry name" value="RUN AND SH3 DOMAIN CONTAINING"/>
    <property type="match status" value="1"/>
</dbReference>
<name>A0A9Q0ECC2_9TELE</name>
<reference evidence="6" key="1">
    <citation type="submission" date="2022-07" db="EMBL/GenBank/DDBJ databases">
        <title>Chromosome-level genome of Muraenolepis orangiensis.</title>
        <authorList>
            <person name="Kim J."/>
        </authorList>
    </citation>
    <scope>NUCLEOTIDE SEQUENCE</scope>
    <source>
        <strain evidence="6">KU_S4_2022</strain>
        <tissue evidence="6">Muscle</tissue>
    </source>
</reference>
<organism evidence="6 7">
    <name type="scientific">Muraenolepis orangiensis</name>
    <name type="common">Patagonian moray cod</name>
    <dbReference type="NCBI Taxonomy" id="630683"/>
    <lineage>
        <taxon>Eukaryota</taxon>
        <taxon>Metazoa</taxon>
        <taxon>Chordata</taxon>
        <taxon>Craniata</taxon>
        <taxon>Vertebrata</taxon>
        <taxon>Euteleostomi</taxon>
        <taxon>Actinopterygii</taxon>
        <taxon>Neopterygii</taxon>
        <taxon>Teleostei</taxon>
        <taxon>Neoteleostei</taxon>
        <taxon>Acanthomorphata</taxon>
        <taxon>Zeiogadaria</taxon>
        <taxon>Gadariae</taxon>
        <taxon>Gadiformes</taxon>
        <taxon>Muraenolepidoidei</taxon>
        <taxon>Muraenolepididae</taxon>
        <taxon>Muraenolepis</taxon>
    </lineage>
</organism>
<dbReference type="PROSITE" id="PS50002">
    <property type="entry name" value="SH3"/>
    <property type="match status" value="1"/>
</dbReference>
<evidence type="ECO:0000313" key="6">
    <source>
        <dbReference type="EMBL" id="KAJ3604635.1"/>
    </source>
</evidence>
<comment type="caution">
    <text evidence="6">The sequence shown here is derived from an EMBL/GenBank/DDBJ whole genome shotgun (WGS) entry which is preliminary data.</text>
</comment>
<gene>
    <name evidence="6" type="ORF">NHX12_029375</name>
</gene>
<dbReference type="Gene3D" id="2.30.30.40">
    <property type="entry name" value="SH3 Domains"/>
    <property type="match status" value="1"/>
</dbReference>
<protein>
    <recommendedName>
        <fullName evidence="8">RUN and SH3 domain containing 2</fullName>
    </recommendedName>
</protein>
<feature type="compositionally biased region" description="Polar residues" evidence="3">
    <location>
        <begin position="50"/>
        <end position="64"/>
    </location>
</feature>
<dbReference type="InterPro" id="IPR001452">
    <property type="entry name" value="SH3_domain"/>
</dbReference>
<feature type="compositionally biased region" description="Gly residues" evidence="3">
    <location>
        <begin position="246"/>
        <end position="256"/>
    </location>
</feature>
<dbReference type="InterPro" id="IPR036028">
    <property type="entry name" value="SH3-like_dom_sf"/>
</dbReference>
<dbReference type="InterPro" id="IPR037213">
    <property type="entry name" value="Run_dom_sf"/>
</dbReference>
<feature type="compositionally biased region" description="Low complexity" evidence="3">
    <location>
        <begin position="296"/>
        <end position="324"/>
    </location>
</feature>
<dbReference type="PANTHER" id="PTHR15591:SF14">
    <property type="entry name" value="AP-4 COMPLEX ACCESSORY SUBUNIT RUSC2"/>
    <property type="match status" value="1"/>
</dbReference>
<evidence type="ECO:0000256" key="2">
    <source>
        <dbReference type="PROSITE-ProRule" id="PRU00192"/>
    </source>
</evidence>
<evidence type="ECO:0000259" key="5">
    <source>
        <dbReference type="PROSITE" id="PS50826"/>
    </source>
</evidence>
<dbReference type="SUPFAM" id="SSF50044">
    <property type="entry name" value="SH3-domain"/>
    <property type="match status" value="1"/>
</dbReference>
<dbReference type="EMBL" id="JANIIK010000044">
    <property type="protein sequence ID" value="KAJ3604635.1"/>
    <property type="molecule type" value="Genomic_DNA"/>
</dbReference>
<evidence type="ECO:0000256" key="3">
    <source>
        <dbReference type="SAM" id="MobiDB-lite"/>
    </source>
</evidence>
<dbReference type="Pfam" id="PF02759">
    <property type="entry name" value="RUN"/>
    <property type="match status" value="1"/>
</dbReference>
<feature type="compositionally biased region" description="Basic and acidic residues" evidence="3">
    <location>
        <begin position="687"/>
        <end position="698"/>
    </location>
</feature>
<dbReference type="Pfam" id="PF14604">
    <property type="entry name" value="SH3_9"/>
    <property type="match status" value="1"/>
</dbReference>
<feature type="domain" description="SH3" evidence="4">
    <location>
        <begin position="819"/>
        <end position="878"/>
    </location>
</feature>
<accession>A0A9Q0ECC2</accession>
<evidence type="ECO:0008006" key="8">
    <source>
        <dbReference type="Google" id="ProtNLM"/>
    </source>
</evidence>
<keyword evidence="1 2" id="KW-0728">SH3 domain</keyword>
<feature type="region of interest" description="Disordered" evidence="3">
    <location>
        <begin position="39"/>
        <end position="68"/>
    </location>
</feature>
<dbReference type="PROSITE" id="PS50826">
    <property type="entry name" value="RUN"/>
    <property type="match status" value="1"/>
</dbReference>
<sequence>PCPGPHLTSHPCPGLTSQLFPGPHLTALSHASPLLTALSRASPHSPVPGLTSQHCPGPHLTSQPCPIPHLTALSRSHLTALSHASPHSPVPGLTSPHSPVPGLTSQPCPMPHLTALSHASPHSPVPGLTSPHSPVPGLTSQPCPMPHLTALSRASPHSPVPGLTSQPCPGPHLTALSQALPHSPVPGLTSPHSPNGSVETGRYSKDQRPTSLPIQPFSFHHPLGTRPPQPKPPRPSMSGPPPSGARVGGPAGSLGGEEGEHSSENILGPAGGPPPGSIRPSPLGSYSPVRLQGPVSPGTCSTCTPSPSSACGRSCSPPSSGPGPLFKQAPLLGQNGGSVPAALAPVQGSCYHGGAPDVPSDSLCSLGSLDSGRPPDGAQGRPYNAHHLSPQALKWREYRRRNPLGVERSPDSAFGGRAPRHFRRNAKLGNSWVSPNVGHLVLKYLCPALGEVLQDGLKAHLPDLIVGQRRCQPWSLVEASTQLGPSTRLLHTLFSKVSQLSELTSPTMRLNAFILGLLNLRSLEFWFNHVYTHEDVVAAHYDQRGLLSQGKDQEHLRRKLQLCSVDRSTRSTFQLMRGWGSAVTQSLKEGGEAKRAGLRREGTWPRTEAVGWRKEGVNGVATTTGPVNRQTSLWQERGMNGQRMKGSSQVYIDQSAEGSKFIKSEKRRKSSERRQPPPAREGVVEGAESKQDAVERAGKKSLKAPGAEAPSRPSWMGSPPESVLSQEKETRAPRTAGVQAESALWGRLFGSSLGSPSRKEGAQRRTKKSRPPSDWLGLDRSVLDLLTLTLGSGTGKKGSPPLPNQNAAQRPTSAGAQQPSPCEVRALCRHTATEEGHLSFQKGDLLRVLNQAHPDWLLCSLGCRQGLVPLVYITLEQTEDRP</sequence>
<evidence type="ECO:0000256" key="1">
    <source>
        <dbReference type="ARBA" id="ARBA00022443"/>
    </source>
</evidence>
<feature type="region of interest" description="Disordered" evidence="3">
    <location>
        <begin position="636"/>
        <end position="776"/>
    </location>
</feature>
<feature type="non-terminal residue" evidence="6">
    <location>
        <position position="882"/>
    </location>
</feature>
<dbReference type="OrthoDB" id="9884296at2759"/>
<dbReference type="GO" id="GO:0031410">
    <property type="term" value="C:cytoplasmic vesicle"/>
    <property type="evidence" value="ECO:0007669"/>
    <property type="project" value="TreeGrafter"/>
</dbReference>
<dbReference type="InterPro" id="IPR004012">
    <property type="entry name" value="Run_dom"/>
</dbReference>
<evidence type="ECO:0000259" key="4">
    <source>
        <dbReference type="PROSITE" id="PS50002"/>
    </source>
</evidence>
<dbReference type="AlphaFoldDB" id="A0A9Q0ECC2"/>
<dbReference type="Proteomes" id="UP001148018">
    <property type="component" value="Unassembled WGS sequence"/>
</dbReference>
<feature type="region of interest" description="Disordered" evidence="3">
    <location>
        <begin position="791"/>
        <end position="820"/>
    </location>
</feature>
<dbReference type="Gene3D" id="1.20.58.900">
    <property type="match status" value="1"/>
</dbReference>
<feature type="compositionally biased region" description="Low complexity" evidence="3">
    <location>
        <begin position="362"/>
        <end position="372"/>
    </location>
</feature>
<keyword evidence="7" id="KW-1185">Reference proteome</keyword>
<dbReference type="SMART" id="SM00326">
    <property type="entry name" value="SH3"/>
    <property type="match status" value="1"/>
</dbReference>
<proteinExistence type="predicted"/>
<feature type="compositionally biased region" description="Polar residues" evidence="3">
    <location>
        <begin position="804"/>
        <end position="820"/>
    </location>
</feature>